<dbReference type="InterPro" id="IPR036390">
    <property type="entry name" value="WH_DNA-bd_sf"/>
</dbReference>
<gene>
    <name evidence="1" type="ORF">HF685_00850</name>
</gene>
<evidence type="ECO:0000313" key="1">
    <source>
        <dbReference type="EMBL" id="QJB68033.1"/>
    </source>
</evidence>
<evidence type="ECO:0000313" key="2">
    <source>
        <dbReference type="Proteomes" id="UP000501600"/>
    </source>
</evidence>
<dbReference type="Proteomes" id="UP000501600">
    <property type="component" value="Chromosome"/>
</dbReference>
<sequence length="160" mass="18038">MRMNKISEEVIEIKSSLKKVMVKLKALEELITVNEKSGVEEKTAKKLGTGELIERARKNLRWSRSKVQAMDSGYGLFSDACWNMCLDIYICNLNREPITVSSIAHSSGIPMTTAMRYINVMVKQGLLIKTPNPSDNRMFLVSMSMDSIERTTNVLISYPG</sequence>
<dbReference type="EMBL" id="CP051217">
    <property type="protein sequence ID" value="QJB68033.1"/>
    <property type="molecule type" value="Genomic_DNA"/>
</dbReference>
<dbReference type="Gene3D" id="1.10.10.10">
    <property type="entry name" value="Winged helix-like DNA-binding domain superfamily/Winged helix DNA-binding domain"/>
    <property type="match status" value="1"/>
</dbReference>
<dbReference type="InterPro" id="IPR036388">
    <property type="entry name" value="WH-like_DNA-bd_sf"/>
</dbReference>
<dbReference type="SUPFAM" id="SSF46785">
    <property type="entry name" value="Winged helix' DNA-binding domain"/>
    <property type="match status" value="1"/>
</dbReference>
<organism evidence="1 2">
    <name type="scientific">Parasphingorhabdus halotolerans</name>
    <dbReference type="NCBI Taxonomy" id="2725558"/>
    <lineage>
        <taxon>Bacteria</taxon>
        <taxon>Pseudomonadati</taxon>
        <taxon>Pseudomonadota</taxon>
        <taxon>Alphaproteobacteria</taxon>
        <taxon>Sphingomonadales</taxon>
        <taxon>Sphingomonadaceae</taxon>
        <taxon>Parasphingorhabdus</taxon>
    </lineage>
</organism>
<dbReference type="RefSeq" id="WP_168817764.1">
    <property type="nucleotide sequence ID" value="NZ_CP051217.1"/>
</dbReference>
<dbReference type="AlphaFoldDB" id="A0A6H2DJ69"/>
<proteinExistence type="predicted"/>
<name>A0A6H2DJ69_9SPHN</name>
<keyword evidence="2" id="KW-1185">Reference proteome</keyword>
<dbReference type="KEGG" id="phao:HF685_00850"/>
<evidence type="ECO:0008006" key="3">
    <source>
        <dbReference type="Google" id="ProtNLM"/>
    </source>
</evidence>
<protein>
    <recommendedName>
        <fullName evidence="3">IclR helix-turn-helix domain-containing protein</fullName>
    </recommendedName>
</protein>
<reference evidence="1 2" key="1">
    <citation type="submission" date="2020-04" db="EMBL/GenBank/DDBJ databases">
        <title>Genome sequence for Sphingorhabdus sp. strain M1.</title>
        <authorList>
            <person name="Park S.-J."/>
        </authorList>
    </citation>
    <scope>NUCLEOTIDE SEQUENCE [LARGE SCALE GENOMIC DNA]</scope>
    <source>
        <strain evidence="1 2">JK6</strain>
    </source>
</reference>
<accession>A0A6H2DJ69</accession>